<dbReference type="OrthoDB" id="7479140at2759"/>
<evidence type="ECO:0000256" key="1">
    <source>
        <dbReference type="SAM" id="MobiDB-lite"/>
    </source>
</evidence>
<feature type="compositionally biased region" description="Low complexity" evidence="1">
    <location>
        <begin position="382"/>
        <end position="392"/>
    </location>
</feature>
<sequence>MYDIPEDCLLTYDPDYLDLHSNSTDFEDSHILRVAPKSGNHSLFNKKKLLKLSSKDRTSENALYNSEMSKSSSKVLYETETIYNDTEKESQLYKSYNNRKTQMIQQIEANNSKRHKIIPSISSIFKKSSNHCTPRTALKESRVENSSQTYHAIYDPRAVKSRRRQQHYAVQPVYGIERNIYAQTIPYKRLKKNREPLPAQITSRDQYFNTVYSLTSSSEVDHQLRHVIETKSKWTKQVDSNVQKDFKDGNFLRPSHKDQQQQLTNLIKRRRKFPFQVYANPRQYTTGLMPNSDVSSTTSAVPSTCSGFWDYLFNKINSKYQKVQVYKTCKCCATERVIKTSPCCNAACNAARDPSTDPLRPLTNTCSCNAPVSENQGPSDPPQTASTPAPSAKFSIAPKSQRHNTSSGDVNESSQKTEISEGYDQTPQCQMGHNDLTAALNQKYNGEILCIHNPPCIVINGCLNLPPIGDNQTRSTPMWPVSDSSKPSYQKIYRGKRSKKKIKNNQEDVFDKNLGNGAVERSSQYHNHEVKNQVDKSIKMERNSIDQSCQYLSQTVDQYQLTELSTEEKNIQSYCNHAPPCQVKRKCHKPKYGPILNSNCFHVPMCENIPVCLLDSNDAIEIKTTCRHRPKCVEVPKCSIDYFVLNAKGETGTQVRPKAKLVCRHAHPCIMIPKCLAQMCAEGYTPHDAIPSCVHRPRCEMIPACCRQSAKEMVSYKPPIKARIPVFYQNKLLKLLSVRRSRQM</sequence>
<name>A0A8S1ASG9_ARCPL</name>
<dbReference type="AlphaFoldDB" id="A0A8S1ASG9"/>
<proteinExistence type="predicted"/>
<dbReference type="Proteomes" id="UP000494106">
    <property type="component" value="Unassembled WGS sequence"/>
</dbReference>
<feature type="region of interest" description="Disordered" evidence="1">
    <location>
        <begin position="373"/>
        <end position="428"/>
    </location>
</feature>
<dbReference type="EMBL" id="CADEBC010000531">
    <property type="protein sequence ID" value="CAB3247774.1"/>
    <property type="molecule type" value="Genomic_DNA"/>
</dbReference>
<protein>
    <submittedName>
        <fullName evidence="2">Uncharacterized protein</fullName>
    </submittedName>
</protein>
<accession>A0A8S1ASG9</accession>
<organism evidence="2 3">
    <name type="scientific">Arctia plantaginis</name>
    <name type="common">Wood tiger moth</name>
    <name type="synonym">Phalaena plantaginis</name>
    <dbReference type="NCBI Taxonomy" id="874455"/>
    <lineage>
        <taxon>Eukaryota</taxon>
        <taxon>Metazoa</taxon>
        <taxon>Ecdysozoa</taxon>
        <taxon>Arthropoda</taxon>
        <taxon>Hexapoda</taxon>
        <taxon>Insecta</taxon>
        <taxon>Pterygota</taxon>
        <taxon>Neoptera</taxon>
        <taxon>Endopterygota</taxon>
        <taxon>Lepidoptera</taxon>
        <taxon>Glossata</taxon>
        <taxon>Ditrysia</taxon>
        <taxon>Noctuoidea</taxon>
        <taxon>Erebidae</taxon>
        <taxon>Arctiinae</taxon>
        <taxon>Arctia</taxon>
    </lineage>
</organism>
<keyword evidence="3" id="KW-1185">Reference proteome</keyword>
<evidence type="ECO:0000313" key="2">
    <source>
        <dbReference type="EMBL" id="CAB3247774.1"/>
    </source>
</evidence>
<feature type="compositionally biased region" description="Polar residues" evidence="1">
    <location>
        <begin position="403"/>
        <end position="428"/>
    </location>
</feature>
<evidence type="ECO:0000313" key="3">
    <source>
        <dbReference type="Proteomes" id="UP000494106"/>
    </source>
</evidence>
<reference evidence="2 3" key="1">
    <citation type="submission" date="2020-04" db="EMBL/GenBank/DDBJ databases">
        <authorList>
            <person name="Wallbank WR R."/>
            <person name="Pardo Diaz C."/>
            <person name="Kozak K."/>
            <person name="Martin S."/>
            <person name="Jiggins C."/>
            <person name="Moest M."/>
            <person name="Warren A I."/>
            <person name="Byers J.R.P. K."/>
            <person name="Montejo-Kovacevich G."/>
            <person name="Yen C E."/>
        </authorList>
    </citation>
    <scope>NUCLEOTIDE SEQUENCE [LARGE SCALE GENOMIC DNA]</scope>
</reference>
<comment type="caution">
    <text evidence="2">The sequence shown here is derived from an EMBL/GenBank/DDBJ whole genome shotgun (WGS) entry which is preliminary data.</text>
</comment>
<gene>
    <name evidence="2" type="ORF">APLA_LOCUS11412</name>
</gene>